<evidence type="ECO:0000313" key="3">
    <source>
        <dbReference type="Proteomes" id="UP001187192"/>
    </source>
</evidence>
<protein>
    <recommendedName>
        <fullName evidence="1">Putative plant transposon protein domain-containing protein</fullName>
    </recommendedName>
</protein>
<feature type="domain" description="Putative plant transposon protein" evidence="1">
    <location>
        <begin position="4"/>
        <end position="154"/>
    </location>
</feature>
<comment type="caution">
    <text evidence="2">The sequence shown here is derived from an EMBL/GenBank/DDBJ whole genome shotgun (WGS) entry which is preliminary data.</text>
</comment>
<accession>A0AA87ZMC8</accession>
<dbReference type="AlphaFoldDB" id="A0AA87ZMC8"/>
<dbReference type="EMBL" id="BTGU01003257">
    <property type="protein sequence ID" value="GMN29233.1"/>
    <property type="molecule type" value="Genomic_DNA"/>
</dbReference>
<evidence type="ECO:0000313" key="2">
    <source>
        <dbReference type="EMBL" id="GMN29233.1"/>
    </source>
</evidence>
<name>A0AA87ZMC8_FICCA</name>
<evidence type="ECO:0000259" key="1">
    <source>
        <dbReference type="Pfam" id="PF20167"/>
    </source>
</evidence>
<sequence>MYCSSPKDGSVTFVRDFYANAKEHQNYKTKVREIVVKFDEAIINRHLGLVTSEEDDLANYTKETNIQQVLDTICFKRTQWNISNGVLASFDSKYLEKNMKVWFNFINARLYLTVHVSSRMNVEAIINATTLHAANINNIALSFPSLLSALFEKA</sequence>
<dbReference type="Proteomes" id="UP001187192">
    <property type="component" value="Unassembled WGS sequence"/>
</dbReference>
<proteinExistence type="predicted"/>
<gene>
    <name evidence="2" type="ORF">TIFTF001_044329</name>
</gene>
<dbReference type="InterPro" id="IPR046796">
    <property type="entry name" value="Transposase_32_dom"/>
</dbReference>
<dbReference type="Pfam" id="PF20167">
    <property type="entry name" value="Transposase_32"/>
    <property type="match status" value="1"/>
</dbReference>
<reference evidence="2" key="1">
    <citation type="submission" date="2023-07" db="EMBL/GenBank/DDBJ databases">
        <title>draft genome sequence of fig (Ficus carica).</title>
        <authorList>
            <person name="Takahashi T."/>
            <person name="Nishimura K."/>
        </authorList>
    </citation>
    <scope>NUCLEOTIDE SEQUENCE</scope>
</reference>
<keyword evidence="3" id="KW-1185">Reference proteome</keyword>
<organism evidence="2 3">
    <name type="scientific">Ficus carica</name>
    <name type="common">Common fig</name>
    <dbReference type="NCBI Taxonomy" id="3494"/>
    <lineage>
        <taxon>Eukaryota</taxon>
        <taxon>Viridiplantae</taxon>
        <taxon>Streptophyta</taxon>
        <taxon>Embryophyta</taxon>
        <taxon>Tracheophyta</taxon>
        <taxon>Spermatophyta</taxon>
        <taxon>Magnoliopsida</taxon>
        <taxon>eudicotyledons</taxon>
        <taxon>Gunneridae</taxon>
        <taxon>Pentapetalae</taxon>
        <taxon>rosids</taxon>
        <taxon>fabids</taxon>
        <taxon>Rosales</taxon>
        <taxon>Moraceae</taxon>
        <taxon>Ficeae</taxon>
        <taxon>Ficus</taxon>
    </lineage>
</organism>
<dbReference type="Gramene" id="FCD_00025030-RA">
    <property type="protein sequence ID" value="FCD_00025030-RA:cds"/>
    <property type="gene ID" value="FCD_00025030"/>
</dbReference>